<dbReference type="RefSeq" id="WP_379816079.1">
    <property type="nucleotide sequence ID" value="NZ_JBHUDZ010000002.1"/>
</dbReference>
<name>A0ABW4H8K2_9FLAO</name>
<dbReference type="SUPFAM" id="SSF53756">
    <property type="entry name" value="UDP-Glycosyltransferase/glycogen phosphorylase"/>
    <property type="match status" value="1"/>
</dbReference>
<reference evidence="2" key="1">
    <citation type="journal article" date="2019" name="Int. J. Syst. Evol. Microbiol.">
        <title>The Global Catalogue of Microorganisms (GCM) 10K type strain sequencing project: providing services to taxonomists for standard genome sequencing and annotation.</title>
        <authorList>
            <consortium name="The Broad Institute Genomics Platform"/>
            <consortium name="The Broad Institute Genome Sequencing Center for Infectious Disease"/>
            <person name="Wu L."/>
            <person name="Ma J."/>
        </authorList>
    </citation>
    <scope>NUCLEOTIDE SEQUENCE [LARGE SCALE GENOMIC DNA]</scope>
    <source>
        <strain evidence="2">CCUG 70865</strain>
    </source>
</reference>
<sequence>MKKNKALLLFPDGVGIRNYLYSGTFNGFDGDLVLFHEFDSETIEVIEKNTSIKENVLIPFYKESFKEKFLRELICLSRLYYNNSKVDNYTLLTNWNWNQQSFSKKIFYNLIQFLAPRYKNYKSILKLEVRYQKAIRQNHFYKNVEKILKEVKPSVIFCSHQRALKAAPIFSAASDLNIPTSTVIYSWDNLPKARMALHSDHYLVWSEYMKKELELFYSEIPSESIHITGTPQFEFYKTQENLIDKETFYHQYGLDKNKKIICFSGDDVKTSPDDPSYLNDIAEEIIKANLQDEYQILLRRCPVDFSGRFNPIIEKYKDLIKEAPPLWHFNQSKEWNAVYPLKDDVKLLVSTAFYCEIVVNVGSTMAFDFGKFNKPCVFINYDQQQKNKENWSVKTIYQFQHFRSMPDENAVLWLNGKEEIIDKVIYKKGWKSNESLKEWYNVVIGEKSDYASVTISELLEKISQN</sequence>
<accession>A0ABW4H8K2</accession>
<protein>
    <recommendedName>
        <fullName evidence="3">Monogalactosyldiacylglycerol (MGDG) synthase</fullName>
    </recommendedName>
</protein>
<dbReference type="EMBL" id="JBHUDZ010000002">
    <property type="protein sequence ID" value="MFD1601647.1"/>
    <property type="molecule type" value="Genomic_DNA"/>
</dbReference>
<organism evidence="1 2">
    <name type="scientific">Flavobacterium artemisiae</name>
    <dbReference type="NCBI Taxonomy" id="2126556"/>
    <lineage>
        <taxon>Bacteria</taxon>
        <taxon>Pseudomonadati</taxon>
        <taxon>Bacteroidota</taxon>
        <taxon>Flavobacteriia</taxon>
        <taxon>Flavobacteriales</taxon>
        <taxon>Flavobacteriaceae</taxon>
        <taxon>Flavobacterium</taxon>
    </lineage>
</organism>
<dbReference type="Proteomes" id="UP001597138">
    <property type="component" value="Unassembled WGS sequence"/>
</dbReference>
<gene>
    <name evidence="1" type="ORF">ACFSC2_02725</name>
</gene>
<proteinExistence type="predicted"/>
<evidence type="ECO:0000313" key="1">
    <source>
        <dbReference type="EMBL" id="MFD1601647.1"/>
    </source>
</evidence>
<evidence type="ECO:0000313" key="2">
    <source>
        <dbReference type="Proteomes" id="UP001597138"/>
    </source>
</evidence>
<evidence type="ECO:0008006" key="3">
    <source>
        <dbReference type="Google" id="ProtNLM"/>
    </source>
</evidence>
<comment type="caution">
    <text evidence="1">The sequence shown here is derived from an EMBL/GenBank/DDBJ whole genome shotgun (WGS) entry which is preliminary data.</text>
</comment>
<keyword evidence="2" id="KW-1185">Reference proteome</keyword>